<name>A0A3N1VSU4_9BACT</name>
<organism evidence="1 2">
    <name type="scientific">Desulfosoma caldarium</name>
    <dbReference type="NCBI Taxonomy" id="610254"/>
    <lineage>
        <taxon>Bacteria</taxon>
        <taxon>Pseudomonadati</taxon>
        <taxon>Thermodesulfobacteriota</taxon>
        <taxon>Syntrophobacteria</taxon>
        <taxon>Syntrophobacterales</taxon>
        <taxon>Syntrophobacteraceae</taxon>
        <taxon>Desulfosoma</taxon>
    </lineage>
</organism>
<dbReference type="RefSeq" id="WP_123289072.1">
    <property type="nucleotide sequence ID" value="NZ_RJVA01000009.1"/>
</dbReference>
<comment type="caution">
    <text evidence="1">The sequence shown here is derived from an EMBL/GenBank/DDBJ whole genome shotgun (WGS) entry which is preliminary data.</text>
</comment>
<sequence>MDKRVALCAFRGEIMCFVHVLLNALDFAQRGYETAVVVEGAAVQVIPQIAAPDHAMHGLYRQVKTAGLIHGVCRACSVQFGVLDAVEKEGLKVLADMKGHASLARYVDQGFQIITF</sequence>
<gene>
    <name evidence="1" type="ORF">EDC27_0548</name>
</gene>
<evidence type="ECO:0000313" key="2">
    <source>
        <dbReference type="Proteomes" id="UP000276223"/>
    </source>
</evidence>
<dbReference type="OrthoDB" id="9807925at2"/>
<keyword evidence="2" id="KW-1185">Reference proteome</keyword>
<evidence type="ECO:0000313" key="1">
    <source>
        <dbReference type="EMBL" id="ROR03282.1"/>
    </source>
</evidence>
<proteinExistence type="predicted"/>
<protein>
    <submittedName>
        <fullName evidence="1">DsrE/DsrF/DsrH-like protein</fullName>
    </submittedName>
</protein>
<reference evidence="1 2" key="1">
    <citation type="submission" date="2018-11" db="EMBL/GenBank/DDBJ databases">
        <title>Genomic Encyclopedia of Type Strains, Phase IV (KMG-IV): sequencing the most valuable type-strain genomes for metagenomic binning, comparative biology and taxonomic classification.</title>
        <authorList>
            <person name="Goeker M."/>
        </authorList>
    </citation>
    <scope>NUCLEOTIDE SEQUENCE [LARGE SCALE GENOMIC DNA]</scope>
    <source>
        <strain evidence="1 2">DSM 22027</strain>
    </source>
</reference>
<accession>A0A3N1VSU4</accession>
<dbReference type="AlphaFoldDB" id="A0A3N1VSU4"/>
<dbReference type="SUPFAM" id="SSF75169">
    <property type="entry name" value="DsrEFH-like"/>
    <property type="match status" value="1"/>
</dbReference>
<dbReference type="Proteomes" id="UP000276223">
    <property type="component" value="Unassembled WGS sequence"/>
</dbReference>
<dbReference type="InterPro" id="IPR027396">
    <property type="entry name" value="DsrEFH-like"/>
</dbReference>
<dbReference type="EMBL" id="RJVA01000009">
    <property type="protein sequence ID" value="ROR03282.1"/>
    <property type="molecule type" value="Genomic_DNA"/>
</dbReference>